<dbReference type="Pfam" id="PF04443">
    <property type="entry name" value="LuxE"/>
    <property type="match status" value="1"/>
</dbReference>
<feature type="domain" description="Acyl-protein synthetase LuxE" evidence="1">
    <location>
        <begin position="15"/>
        <end position="326"/>
    </location>
</feature>
<evidence type="ECO:0000313" key="2">
    <source>
        <dbReference type="EMBL" id="MCO4293888.1"/>
    </source>
</evidence>
<dbReference type="AlphaFoldDB" id="A0A9X2JD93"/>
<reference evidence="2" key="1">
    <citation type="submission" date="2022-06" db="EMBL/GenBank/DDBJ databases">
        <title>Solitalea sp. MAHUQ-68 isolated from rhizospheric soil.</title>
        <authorList>
            <person name="Huq M.A."/>
        </authorList>
    </citation>
    <scope>NUCLEOTIDE SEQUENCE</scope>
    <source>
        <strain evidence="2">MAHUQ-68</strain>
    </source>
</reference>
<dbReference type="GO" id="GO:0008218">
    <property type="term" value="P:bioluminescence"/>
    <property type="evidence" value="ECO:0007669"/>
    <property type="project" value="InterPro"/>
</dbReference>
<comment type="caution">
    <text evidence="2">The sequence shown here is derived from an EMBL/GenBank/DDBJ whole genome shotgun (WGS) entry which is preliminary data.</text>
</comment>
<dbReference type="SUPFAM" id="SSF56801">
    <property type="entry name" value="Acetyl-CoA synthetase-like"/>
    <property type="match status" value="1"/>
</dbReference>
<accession>A0A9X2JD93</accession>
<sequence length="328" mass="37086">MNKPNYSSIFSIGNEQAFNELCLAVFRYQAQSNPVYKEYLQHIKVNPTEVDTFRSIPFLPISFFKTHEIITEQQSAEVIFSSSGTTGMIQSRHLVSDVQVYIDSFIKGFKYFYGSPKDYCFVALLPSYLEREGSSLILMVEELIKQSGHPKSGFFLHNHDELHETLITLEAEQQKTILIGVTYALLDFIEAYPMTLNHTIVMETGGMKGKRKEMVRAELHEILQKGFGVNEIHSEYGMTELLSQAYSKGEGVFACPPWMKVLTRDTNDPLSLNADNHSGGINIIDLANINSCSFIATQDLGKVYTDQTFEILGRFDNSDIRGCNLLVQ</sequence>
<gene>
    <name evidence="2" type="ORF">NF867_13570</name>
</gene>
<evidence type="ECO:0000313" key="3">
    <source>
        <dbReference type="Proteomes" id="UP001155182"/>
    </source>
</evidence>
<protein>
    <submittedName>
        <fullName evidence="2">Acyl transferase</fullName>
    </submittedName>
</protein>
<proteinExistence type="predicted"/>
<dbReference type="Gene3D" id="3.40.50.12780">
    <property type="entry name" value="N-terminal domain of ligase-like"/>
    <property type="match status" value="1"/>
</dbReference>
<organism evidence="2 3">
    <name type="scientific">Solitalea agri</name>
    <dbReference type="NCBI Taxonomy" id="2953739"/>
    <lineage>
        <taxon>Bacteria</taxon>
        <taxon>Pseudomonadati</taxon>
        <taxon>Bacteroidota</taxon>
        <taxon>Sphingobacteriia</taxon>
        <taxon>Sphingobacteriales</taxon>
        <taxon>Sphingobacteriaceae</taxon>
        <taxon>Solitalea</taxon>
    </lineage>
</organism>
<keyword evidence="2" id="KW-0808">Transferase</keyword>
<dbReference type="GO" id="GO:0047474">
    <property type="term" value="F:long-chain fatty acid--protein ligase activity"/>
    <property type="evidence" value="ECO:0007669"/>
    <property type="project" value="InterPro"/>
</dbReference>
<evidence type="ECO:0000259" key="1">
    <source>
        <dbReference type="Pfam" id="PF04443"/>
    </source>
</evidence>
<dbReference type="InterPro" id="IPR042099">
    <property type="entry name" value="ANL_N_sf"/>
</dbReference>
<dbReference type="RefSeq" id="WP_252588570.1">
    <property type="nucleotide sequence ID" value="NZ_JAMWYS010000046.1"/>
</dbReference>
<keyword evidence="3" id="KW-1185">Reference proteome</keyword>
<dbReference type="Proteomes" id="UP001155182">
    <property type="component" value="Unassembled WGS sequence"/>
</dbReference>
<dbReference type="EMBL" id="JAMWYS010000046">
    <property type="protein sequence ID" value="MCO4293888.1"/>
    <property type="molecule type" value="Genomic_DNA"/>
</dbReference>
<dbReference type="GO" id="GO:0016740">
    <property type="term" value="F:transferase activity"/>
    <property type="evidence" value="ECO:0007669"/>
    <property type="project" value="UniProtKB-KW"/>
</dbReference>
<dbReference type="InterPro" id="IPR007534">
    <property type="entry name" value="LuxE"/>
</dbReference>
<name>A0A9X2JD93_9SPHI</name>